<comment type="caution">
    <text evidence="1">The sequence shown here is derived from an EMBL/GenBank/DDBJ whole genome shotgun (WGS) entry which is preliminary data.</text>
</comment>
<organism evidence="1 2">
    <name type="scientific">Actinomadura meridiana</name>
    <dbReference type="NCBI Taxonomy" id="559626"/>
    <lineage>
        <taxon>Bacteria</taxon>
        <taxon>Bacillati</taxon>
        <taxon>Actinomycetota</taxon>
        <taxon>Actinomycetes</taxon>
        <taxon>Streptosporangiales</taxon>
        <taxon>Thermomonosporaceae</taxon>
        <taxon>Actinomadura</taxon>
    </lineage>
</organism>
<accession>A0ABP8C798</accession>
<dbReference type="Proteomes" id="UP001501710">
    <property type="component" value="Unassembled WGS sequence"/>
</dbReference>
<gene>
    <name evidence="1" type="ORF">GCM10022254_41070</name>
</gene>
<proteinExistence type="predicted"/>
<sequence length="118" mass="12674">MRALLRGRPRRLLPQETAAPVRYLPVTVQGAVVGYLWASLDGLAAGYVNREPAGVAGEVAAGLWKMRLCDAHREGVPSLEALRRCALAPQDRLSGIIGGDAPERKLPGLRALRGLARQ</sequence>
<evidence type="ECO:0000313" key="2">
    <source>
        <dbReference type="Proteomes" id="UP001501710"/>
    </source>
</evidence>
<reference evidence="2" key="1">
    <citation type="journal article" date="2019" name="Int. J. Syst. Evol. Microbiol.">
        <title>The Global Catalogue of Microorganisms (GCM) 10K type strain sequencing project: providing services to taxonomists for standard genome sequencing and annotation.</title>
        <authorList>
            <consortium name="The Broad Institute Genomics Platform"/>
            <consortium name="The Broad Institute Genome Sequencing Center for Infectious Disease"/>
            <person name="Wu L."/>
            <person name="Ma J."/>
        </authorList>
    </citation>
    <scope>NUCLEOTIDE SEQUENCE [LARGE SCALE GENOMIC DNA]</scope>
    <source>
        <strain evidence="2">JCM 17440</strain>
    </source>
</reference>
<name>A0ABP8C798_9ACTN</name>
<keyword evidence="2" id="KW-1185">Reference proteome</keyword>
<protein>
    <submittedName>
        <fullName evidence="1">Uncharacterized protein</fullName>
    </submittedName>
</protein>
<evidence type="ECO:0000313" key="1">
    <source>
        <dbReference type="EMBL" id="GAA4234958.1"/>
    </source>
</evidence>
<dbReference type="EMBL" id="BAABAS010000011">
    <property type="protein sequence ID" value="GAA4234958.1"/>
    <property type="molecule type" value="Genomic_DNA"/>
</dbReference>